<dbReference type="EMBL" id="GBRH01165455">
    <property type="protein sequence ID" value="JAE32441.1"/>
    <property type="molecule type" value="Transcribed_RNA"/>
</dbReference>
<sequence length="26" mass="3067">MQKLLHTHETFCPAKKSNVCHVIWTN</sequence>
<dbReference type="AlphaFoldDB" id="A0A0A9HC74"/>
<evidence type="ECO:0000313" key="1">
    <source>
        <dbReference type="EMBL" id="JAE32441.1"/>
    </source>
</evidence>
<accession>A0A0A9HC74</accession>
<protein>
    <submittedName>
        <fullName evidence="1">Uncharacterized protein</fullName>
    </submittedName>
</protein>
<proteinExistence type="predicted"/>
<organism evidence="1">
    <name type="scientific">Arundo donax</name>
    <name type="common">Giant reed</name>
    <name type="synonym">Donax arundinaceus</name>
    <dbReference type="NCBI Taxonomy" id="35708"/>
    <lineage>
        <taxon>Eukaryota</taxon>
        <taxon>Viridiplantae</taxon>
        <taxon>Streptophyta</taxon>
        <taxon>Embryophyta</taxon>
        <taxon>Tracheophyta</taxon>
        <taxon>Spermatophyta</taxon>
        <taxon>Magnoliopsida</taxon>
        <taxon>Liliopsida</taxon>
        <taxon>Poales</taxon>
        <taxon>Poaceae</taxon>
        <taxon>PACMAD clade</taxon>
        <taxon>Arundinoideae</taxon>
        <taxon>Arundineae</taxon>
        <taxon>Arundo</taxon>
    </lineage>
</organism>
<name>A0A0A9HC74_ARUDO</name>
<reference evidence="1" key="1">
    <citation type="submission" date="2014-09" db="EMBL/GenBank/DDBJ databases">
        <authorList>
            <person name="Magalhaes I.L.F."/>
            <person name="Oliveira U."/>
            <person name="Santos F.R."/>
            <person name="Vidigal T.H.D.A."/>
            <person name="Brescovit A.D."/>
            <person name="Santos A.J."/>
        </authorList>
    </citation>
    <scope>NUCLEOTIDE SEQUENCE</scope>
    <source>
        <tissue evidence="1">Shoot tissue taken approximately 20 cm above the soil surface</tissue>
    </source>
</reference>
<reference evidence="1" key="2">
    <citation type="journal article" date="2015" name="Data Brief">
        <title>Shoot transcriptome of the giant reed, Arundo donax.</title>
        <authorList>
            <person name="Barrero R.A."/>
            <person name="Guerrero F.D."/>
            <person name="Moolhuijzen P."/>
            <person name="Goolsby J.A."/>
            <person name="Tidwell J."/>
            <person name="Bellgard S.E."/>
            <person name="Bellgard M.I."/>
        </authorList>
    </citation>
    <scope>NUCLEOTIDE SEQUENCE</scope>
    <source>
        <tissue evidence="1">Shoot tissue taken approximately 20 cm above the soil surface</tissue>
    </source>
</reference>